<organism evidence="2 3">
    <name type="scientific">Klebsiella pneumoniae IS43</name>
    <dbReference type="NCBI Taxonomy" id="1432552"/>
    <lineage>
        <taxon>Bacteria</taxon>
        <taxon>Pseudomonadati</taxon>
        <taxon>Pseudomonadota</taxon>
        <taxon>Gammaproteobacteria</taxon>
        <taxon>Enterobacterales</taxon>
        <taxon>Enterobacteriaceae</taxon>
        <taxon>Klebsiella/Raoultella group</taxon>
        <taxon>Klebsiella</taxon>
        <taxon>Klebsiella pneumoniae complex</taxon>
    </lineage>
</organism>
<proteinExistence type="predicted"/>
<dbReference type="Proteomes" id="UP000019183">
    <property type="component" value="Unassembled WGS sequence"/>
</dbReference>
<comment type="caution">
    <text evidence="2">The sequence shown here is derived from an EMBL/GenBank/DDBJ whole genome shotgun (WGS) entry which is preliminary data.</text>
</comment>
<protein>
    <submittedName>
        <fullName evidence="2">Uncharacterized protein</fullName>
    </submittedName>
</protein>
<evidence type="ECO:0000256" key="1">
    <source>
        <dbReference type="SAM" id="MobiDB-lite"/>
    </source>
</evidence>
<reference evidence="2" key="1">
    <citation type="submission" date="2013-10" db="EMBL/GenBank/DDBJ databases">
        <title>Antibiotic resistance diversity of beta-lactamase producers in the General Hospital Vienna.</title>
        <authorList>
            <person name="Barisic I."/>
            <person name="Mitteregger D."/>
            <person name="Hirschl A.M."/>
            <person name="Noehammer C."/>
            <person name="Wiesinger-Mayr H."/>
        </authorList>
    </citation>
    <scope>NUCLEOTIDE SEQUENCE [LARGE SCALE GENOMIC DNA]</scope>
    <source>
        <strain evidence="2">IS43</strain>
    </source>
</reference>
<evidence type="ECO:0000313" key="3">
    <source>
        <dbReference type="Proteomes" id="UP000019183"/>
    </source>
</evidence>
<name>W1DYB3_KLEPN</name>
<keyword evidence="3" id="KW-1185">Reference proteome</keyword>
<dbReference type="EMBL" id="CBWK010000893">
    <property type="protein sequence ID" value="CDL13094.1"/>
    <property type="molecule type" value="Genomic_DNA"/>
</dbReference>
<accession>W1DYB3</accession>
<feature type="region of interest" description="Disordered" evidence="1">
    <location>
        <begin position="18"/>
        <end position="41"/>
    </location>
</feature>
<dbReference type="AlphaFoldDB" id="W1DYB3"/>
<sequence>MQPLKTVKIEQIVQLHGEKGEKSPFRKKDRKKACAKKMGSL</sequence>
<evidence type="ECO:0000313" key="2">
    <source>
        <dbReference type="EMBL" id="CDL13094.1"/>
    </source>
</evidence>